<reference evidence="1" key="1">
    <citation type="journal article" date="2014" name="Genome Biol. Evol.">
        <title>Gene Loss Rather Than Gene Gain Is Associated with a Host Jump from Monocots to Dicots in the Smut Fungus Melanopsichium pennsylvanicum.</title>
        <authorList>
            <person name="Sharma R."/>
            <person name="Mishra B."/>
            <person name="Runge F."/>
            <person name="Thines M."/>
        </authorList>
    </citation>
    <scope>NUCLEOTIDE SEQUENCE</scope>
    <source>
        <strain evidence="1">4</strain>
    </source>
</reference>
<dbReference type="EMBL" id="HG529636">
    <property type="protein sequence ID" value="CDI55062.1"/>
    <property type="molecule type" value="Genomic_DNA"/>
</dbReference>
<name>A0A077R7S6_9BASI</name>
<dbReference type="AlphaFoldDB" id="A0A077R7S6"/>
<evidence type="ECO:0000313" key="1">
    <source>
        <dbReference type="EMBL" id="CDI55062.1"/>
    </source>
</evidence>
<sequence>MRLADTLLSWHRCQVLVEGDESQISDEELINRLSLESDLSPNPPRHQDESPQAVKVAFTRNRYL</sequence>
<proteinExistence type="predicted"/>
<protein>
    <submittedName>
        <fullName evidence="1">Uncharacterized protein</fullName>
    </submittedName>
</protein>
<organism evidence="1">
    <name type="scientific">Melanopsichium pennsylvanicum 4</name>
    <dbReference type="NCBI Taxonomy" id="1398559"/>
    <lineage>
        <taxon>Eukaryota</taxon>
        <taxon>Fungi</taxon>
        <taxon>Dikarya</taxon>
        <taxon>Basidiomycota</taxon>
        <taxon>Ustilaginomycotina</taxon>
        <taxon>Ustilaginomycetes</taxon>
        <taxon>Ustilaginales</taxon>
        <taxon>Ustilaginaceae</taxon>
        <taxon>Melanopsichium</taxon>
    </lineage>
</organism>
<accession>A0A077R7S6</accession>